<evidence type="ECO:0000259" key="9">
    <source>
        <dbReference type="PROSITE" id="PS51202"/>
    </source>
</evidence>
<dbReference type="GO" id="GO:0006813">
    <property type="term" value="P:potassium ion transport"/>
    <property type="evidence" value="ECO:0007669"/>
    <property type="project" value="UniProtKB-KW"/>
</dbReference>
<feature type="domain" description="RCK C-terminal" evidence="9">
    <location>
        <begin position="133"/>
        <end position="222"/>
    </location>
</feature>
<keyword evidence="10" id="KW-0407">Ion channel</keyword>
<feature type="domain" description="RCK N-terminal" evidence="8">
    <location>
        <begin position="1"/>
        <end position="122"/>
    </location>
</feature>
<evidence type="ECO:0000256" key="1">
    <source>
        <dbReference type="ARBA" id="ARBA00003660"/>
    </source>
</evidence>
<feature type="compositionally biased region" description="Basic residues" evidence="7">
    <location>
        <begin position="229"/>
        <end position="239"/>
    </location>
</feature>
<keyword evidence="11" id="KW-1185">Reference proteome</keyword>
<dbReference type="InterPro" id="IPR050721">
    <property type="entry name" value="Trk_Ktr_HKT_K-transport"/>
</dbReference>
<proteinExistence type="predicted"/>
<dbReference type="Proteomes" id="UP001596408">
    <property type="component" value="Unassembled WGS sequence"/>
</dbReference>
<dbReference type="InterPro" id="IPR006037">
    <property type="entry name" value="RCK_C"/>
</dbReference>
<evidence type="ECO:0000256" key="2">
    <source>
        <dbReference type="ARBA" id="ARBA00022448"/>
    </source>
</evidence>
<dbReference type="PROSITE" id="PS51202">
    <property type="entry name" value="RCK_C"/>
    <property type="match status" value="1"/>
</dbReference>
<reference evidence="10 11" key="1">
    <citation type="journal article" date="2019" name="Int. J. Syst. Evol. Microbiol.">
        <title>The Global Catalogue of Microorganisms (GCM) 10K type strain sequencing project: providing services to taxonomists for standard genome sequencing and annotation.</title>
        <authorList>
            <consortium name="The Broad Institute Genomics Platform"/>
            <consortium name="The Broad Institute Genome Sequencing Center for Infectious Disease"/>
            <person name="Wu L."/>
            <person name="Ma J."/>
        </authorList>
    </citation>
    <scope>NUCLEOTIDE SEQUENCE [LARGE SCALE GENOMIC DNA]</scope>
    <source>
        <strain evidence="10 11">YIM 94188</strain>
    </source>
</reference>
<dbReference type="Pfam" id="PF02254">
    <property type="entry name" value="TrkA_N"/>
    <property type="match status" value="1"/>
</dbReference>
<evidence type="ECO:0000256" key="5">
    <source>
        <dbReference type="ARBA" id="ARBA00023027"/>
    </source>
</evidence>
<dbReference type="PROSITE" id="PS51201">
    <property type="entry name" value="RCK_N"/>
    <property type="match status" value="1"/>
</dbReference>
<evidence type="ECO:0000256" key="7">
    <source>
        <dbReference type="SAM" id="MobiDB-lite"/>
    </source>
</evidence>
<dbReference type="PANTHER" id="PTHR43833">
    <property type="entry name" value="POTASSIUM CHANNEL PROTEIN 2-RELATED-RELATED"/>
    <property type="match status" value="1"/>
</dbReference>
<keyword evidence="2" id="KW-0813">Transport</keyword>
<dbReference type="GO" id="GO:0034220">
    <property type="term" value="P:monoatomic ion transmembrane transport"/>
    <property type="evidence" value="ECO:0007669"/>
    <property type="project" value="UniProtKB-KW"/>
</dbReference>
<dbReference type="AlphaFoldDB" id="A0ABD5U556"/>
<keyword evidence="3" id="KW-0633">Potassium transport</keyword>
<dbReference type="PRINTS" id="PR00335">
    <property type="entry name" value="KUPTAKETRKA"/>
</dbReference>
<gene>
    <name evidence="10" type="ORF">ACFQEV_17850</name>
</gene>
<sequence>MYIIVVGGGNIGRPLIDIATASGNEVVVIEKDAAKAEAIAGAFDCLVLNDDATVKETLLDAGARRADAIISTTDEDATNVMISLLAQELGIPDVVSVVHNHEHMPLFEQIGVNTMENPQRLIAEYLYYAVKRPSIVDYMRVGDEAEVFEIRVAESAPVAGKRLDEAAKNGHLPGDVLVVAVERSGADGPITPRGDTEIREGDLLTVYSGRGATPDVTDVFGHYEDHAGASRRGKRTDDR</sequence>
<dbReference type="RefSeq" id="WP_379698963.1">
    <property type="nucleotide sequence ID" value="NZ_JBHSXH010000015.1"/>
</dbReference>
<dbReference type="EMBL" id="JBHSXH010000015">
    <property type="protein sequence ID" value="MFC6826842.1"/>
    <property type="molecule type" value="Genomic_DNA"/>
</dbReference>
<dbReference type="InterPro" id="IPR006036">
    <property type="entry name" value="K_uptake_TrkA"/>
</dbReference>
<evidence type="ECO:0000313" key="11">
    <source>
        <dbReference type="Proteomes" id="UP001596408"/>
    </source>
</evidence>
<evidence type="ECO:0000256" key="3">
    <source>
        <dbReference type="ARBA" id="ARBA00022538"/>
    </source>
</evidence>
<feature type="region of interest" description="Disordered" evidence="7">
    <location>
        <begin position="218"/>
        <end position="239"/>
    </location>
</feature>
<evidence type="ECO:0000256" key="4">
    <source>
        <dbReference type="ARBA" id="ARBA00022958"/>
    </source>
</evidence>
<keyword evidence="4" id="KW-0630">Potassium</keyword>
<evidence type="ECO:0000259" key="8">
    <source>
        <dbReference type="PROSITE" id="PS51201"/>
    </source>
</evidence>
<dbReference type="InterPro" id="IPR036721">
    <property type="entry name" value="RCK_C_sf"/>
</dbReference>
<accession>A0ABD5U556</accession>
<organism evidence="10 11">
    <name type="scientific">Halopelagius fulvigenes</name>
    <dbReference type="NCBI Taxonomy" id="1198324"/>
    <lineage>
        <taxon>Archaea</taxon>
        <taxon>Methanobacteriati</taxon>
        <taxon>Methanobacteriota</taxon>
        <taxon>Stenosarchaea group</taxon>
        <taxon>Halobacteria</taxon>
        <taxon>Halobacteriales</taxon>
        <taxon>Haloferacaceae</taxon>
    </lineage>
</organism>
<keyword evidence="6" id="KW-0406">Ion transport</keyword>
<comment type="caution">
    <text evidence="10">The sequence shown here is derived from an EMBL/GenBank/DDBJ whole genome shotgun (WGS) entry which is preliminary data.</text>
</comment>
<keyword evidence="5" id="KW-0520">NAD</keyword>
<dbReference type="SUPFAM" id="SSF116726">
    <property type="entry name" value="TrkA C-terminal domain-like"/>
    <property type="match status" value="1"/>
</dbReference>
<comment type="function">
    <text evidence="1">Part of a potassium transport system.</text>
</comment>
<evidence type="ECO:0000313" key="10">
    <source>
        <dbReference type="EMBL" id="MFC6826842.1"/>
    </source>
</evidence>
<name>A0ABD5U556_9EURY</name>
<protein>
    <submittedName>
        <fullName evidence="10">Potassium channel family protein</fullName>
    </submittedName>
</protein>
<dbReference type="SUPFAM" id="SSF51735">
    <property type="entry name" value="NAD(P)-binding Rossmann-fold domains"/>
    <property type="match status" value="1"/>
</dbReference>
<dbReference type="Pfam" id="PF02080">
    <property type="entry name" value="TrkA_C"/>
    <property type="match status" value="1"/>
</dbReference>
<evidence type="ECO:0000256" key="6">
    <source>
        <dbReference type="ARBA" id="ARBA00023065"/>
    </source>
</evidence>
<dbReference type="PANTHER" id="PTHR43833:SF5">
    <property type="entry name" value="TRK SYSTEM POTASSIUM UPTAKE PROTEIN TRKA"/>
    <property type="match status" value="1"/>
</dbReference>
<dbReference type="InterPro" id="IPR003148">
    <property type="entry name" value="RCK_N"/>
</dbReference>
<dbReference type="InterPro" id="IPR036291">
    <property type="entry name" value="NAD(P)-bd_dom_sf"/>
</dbReference>
<dbReference type="Gene3D" id="3.40.50.720">
    <property type="entry name" value="NAD(P)-binding Rossmann-like Domain"/>
    <property type="match status" value="1"/>
</dbReference>
<dbReference type="Gene3D" id="3.30.70.1450">
    <property type="entry name" value="Regulator of K+ conductance, C-terminal domain"/>
    <property type="match status" value="1"/>
</dbReference>